<comment type="pathway">
    <text evidence="8">Porphyrin-containing compound metabolism.</text>
</comment>
<dbReference type="GO" id="GO:0015995">
    <property type="term" value="P:chlorophyll biosynthetic process"/>
    <property type="evidence" value="ECO:0007669"/>
    <property type="project" value="UniProtKB-KW"/>
</dbReference>
<dbReference type="OrthoDB" id="9757976at2"/>
<feature type="domain" description="Magnesium chelatase subunit H N-terminal" evidence="11">
    <location>
        <begin position="15"/>
        <end position="179"/>
    </location>
</feature>
<evidence type="ECO:0000256" key="7">
    <source>
        <dbReference type="ARBA" id="ARBA00023171"/>
    </source>
</evidence>
<dbReference type="InterPro" id="IPR003672">
    <property type="entry name" value="CobN/Mg_chltase"/>
</dbReference>
<evidence type="ECO:0000256" key="4">
    <source>
        <dbReference type="ARBA" id="ARBA00022598"/>
    </source>
</evidence>
<dbReference type="AlphaFoldDB" id="A0A2K9NGS4"/>
<evidence type="ECO:0000256" key="3">
    <source>
        <dbReference type="ARBA" id="ARBA00022531"/>
    </source>
</evidence>
<evidence type="ECO:0000313" key="12">
    <source>
        <dbReference type="EMBL" id="AUN32294.1"/>
    </source>
</evidence>
<dbReference type="GO" id="GO:0016851">
    <property type="term" value="F:magnesium chelatase activity"/>
    <property type="evidence" value="ECO:0007669"/>
    <property type="project" value="UniProtKB-EC"/>
</dbReference>
<dbReference type="EMBL" id="CP025612">
    <property type="protein sequence ID" value="AUN32294.1"/>
    <property type="molecule type" value="Genomic_DNA"/>
</dbReference>
<gene>
    <name evidence="12" type="ORF">C0V82_18065</name>
</gene>
<sequence>MTRKLISPADSTPVRVVLVTLDNHIVAAVDAARLALTRELPGLTLTVHAATDWAENPGRLAACRSDILAGDIIIVSMIFVEEHVKAIADVLEARHRECDAMVCCMSAGTVMKYTTMGRFRMSDEQKGPLALLKKLRGSSSRGGRDSGKTAGERQLAMLRRLPKLLRFIPGTAQDVRNYFLTLQYRIAASEDNVANMIRLLVAKYARGDRKGLQTRVTAGDPVEYPDVGLYHPRLNPRVTTQLSILPSVPSPRGTIGLLLMRTYILSGDTAHYDRVIAALEGRGYRVVPAFCSGLDMRSAVERFMQTDGGGVAIDALCSLTGFSLVGGPAYSDSAAAARTLGKLDVPYLSAFVTEFQSKEGWQKSGQGLTPIETTLMVAIPELDGATGAMVIGGRSEGGTKPKTCTCARQLGQCPTNRACMQPDEERVELLAGRLAALVDLRRKQRRERRIAVTLFNYPPNSGSIGTAAFLAVFESLYATMQRLAAEGYDVAVPDSVDTLRTMLLEGNAALHGTEANVHVVVSADDHVRRERHLADIEAQWGPAPGRILSNGRGIFVLGRQFGNLLVGLQPSFGYEGDPMRLLFEGGFAPTHAFAAYYTYLRETFRADAVLHFGTHGALEFMPGKQTGLSATCWPDRILGALPNIYLYAANNPSEGSIAKRRSAATLVSYLTPPITQAGLYKGLSELKVSLDRYRTTEPEAAVERSRMMALIRVQAEQLDLSPAPPGADEGQVVQYLMQQMMELEYALIPHGLHVAGQGMDRAQRLELLGHVVTGMEDAAFLRGDATLTTAIVDQDASTIDLALRGADDAKRVTVARLSAMNAGLARNEELDGLVRALDGRFIMPSPSGDLLRTPDLLPTGRNIHGFDPFGIPSAYALQDGERQAARVIERYRQIDGRLPETVAIVLWGTDNLKTGGAPMAQALALMGARPRLDAYNRVCGAELIPLSELKRPRIDAVMTLSGIFRDLLPIQASMLAEASYLAATADEPVEMNFIRKHALAYCEAHACVLEVAAYRVFSNAEGAYGANVNMLIGSSSWTDDEEIAETYTQRKSFAINRKGKTSHQAAVLDSILSDVDMAYQNLDSVEVGVTTIEHYFDTLGGLTKAVSRAKGDAALPVFISDQTQGEGKVRTLGEQVALETRTRTLNPKWFEGMLKHGYEGVRHIEAQVTNTLGWSATAGGIDPWVYQQMTETFVLDPEMRRRLSNLNPASTARVAARLMEAHERNYWQPDTETLNALRRAGEELEDRLEGVAREAAE</sequence>
<dbReference type="Proteomes" id="UP000234752">
    <property type="component" value="Chromosome eg_2"/>
</dbReference>
<feature type="domain" description="CobN/magnesium chelatase" evidence="10">
    <location>
        <begin position="183"/>
        <end position="1234"/>
    </location>
</feature>
<reference evidence="12 13" key="1">
    <citation type="submission" date="2017-12" db="EMBL/GenBank/DDBJ databases">
        <title>Genomes of bacteria within cyanobacterial aggregates.</title>
        <authorList>
            <person name="Cai H."/>
        </authorList>
    </citation>
    <scope>NUCLEOTIDE SEQUENCE [LARGE SCALE GENOMIC DNA]</scope>
    <source>
        <strain evidence="12 13">TH16</strain>
    </source>
</reference>
<dbReference type="RefSeq" id="WP_102113835.1">
    <property type="nucleotide sequence ID" value="NZ_BMGN01000006.1"/>
</dbReference>
<dbReference type="GO" id="GO:0015979">
    <property type="term" value="P:photosynthesis"/>
    <property type="evidence" value="ECO:0007669"/>
    <property type="project" value="UniProtKB-KW"/>
</dbReference>
<keyword evidence="6" id="KW-0067">ATP-binding</keyword>
<keyword evidence="3" id="KW-0602">Photosynthesis</keyword>
<keyword evidence="13" id="KW-1185">Reference proteome</keyword>
<keyword evidence="4" id="KW-0436">Ligase</keyword>
<dbReference type="InterPro" id="IPR022571">
    <property type="entry name" value="Mg_chelatase_H_N"/>
</dbReference>
<protein>
    <recommendedName>
        <fullName evidence="2">magnesium chelatase</fullName>
        <ecNumber evidence="2">6.6.1.1</ecNumber>
    </recommendedName>
</protein>
<evidence type="ECO:0000256" key="1">
    <source>
        <dbReference type="ARBA" id="ARBA00010851"/>
    </source>
</evidence>
<dbReference type="KEGG" id="ncb:C0V82_18065"/>
<dbReference type="NCBIfam" id="NF009942">
    <property type="entry name" value="PRK13405.1"/>
    <property type="match status" value="1"/>
</dbReference>
<keyword evidence="7" id="KW-0149">Chlorophyll biosynthesis</keyword>
<organism evidence="12 13">
    <name type="scientific">Niveispirillum cyanobacteriorum</name>
    <dbReference type="NCBI Taxonomy" id="1612173"/>
    <lineage>
        <taxon>Bacteria</taxon>
        <taxon>Pseudomonadati</taxon>
        <taxon>Pseudomonadota</taxon>
        <taxon>Alphaproteobacteria</taxon>
        <taxon>Rhodospirillales</taxon>
        <taxon>Azospirillaceae</taxon>
        <taxon>Niveispirillum</taxon>
    </lineage>
</organism>
<evidence type="ECO:0000256" key="9">
    <source>
        <dbReference type="ARBA" id="ARBA00048693"/>
    </source>
</evidence>
<comment type="similarity">
    <text evidence="1">Belongs to the Mg-chelatase subunit H family.</text>
</comment>
<name>A0A2K9NGS4_9PROT</name>
<evidence type="ECO:0000313" key="13">
    <source>
        <dbReference type="Proteomes" id="UP000234752"/>
    </source>
</evidence>
<evidence type="ECO:0000256" key="8">
    <source>
        <dbReference type="ARBA" id="ARBA00023444"/>
    </source>
</evidence>
<dbReference type="CDD" id="cd10150">
    <property type="entry name" value="CobN_like"/>
    <property type="match status" value="1"/>
</dbReference>
<comment type="catalytic activity">
    <reaction evidence="9">
        <text>protoporphyrin IX + Mg(2+) + ATP + H2O = Mg-protoporphyrin IX + ADP + phosphate + 3 H(+)</text>
        <dbReference type="Rhea" id="RHEA:13961"/>
        <dbReference type="ChEBI" id="CHEBI:15377"/>
        <dbReference type="ChEBI" id="CHEBI:15378"/>
        <dbReference type="ChEBI" id="CHEBI:18420"/>
        <dbReference type="ChEBI" id="CHEBI:30616"/>
        <dbReference type="ChEBI" id="CHEBI:43474"/>
        <dbReference type="ChEBI" id="CHEBI:57306"/>
        <dbReference type="ChEBI" id="CHEBI:60492"/>
        <dbReference type="ChEBI" id="CHEBI:456216"/>
        <dbReference type="EC" id="6.6.1.1"/>
    </reaction>
</comment>
<dbReference type="GO" id="GO:0005524">
    <property type="term" value="F:ATP binding"/>
    <property type="evidence" value="ECO:0007669"/>
    <property type="project" value="UniProtKB-KW"/>
</dbReference>
<evidence type="ECO:0000259" key="11">
    <source>
        <dbReference type="Pfam" id="PF11965"/>
    </source>
</evidence>
<dbReference type="Pfam" id="PF11965">
    <property type="entry name" value="DUF3479"/>
    <property type="match status" value="1"/>
</dbReference>
<dbReference type="PANTHER" id="PTHR44119">
    <property type="entry name" value="MAGNESIUM-CHELATASE SUBUNIT CHLH, CHLOROPLASTIC"/>
    <property type="match status" value="1"/>
</dbReference>
<dbReference type="PANTHER" id="PTHR44119:SF1">
    <property type="entry name" value="MAGNESIUM-CHELATASE SUBUNIT CHLH, CHLOROPLASTIC"/>
    <property type="match status" value="1"/>
</dbReference>
<evidence type="ECO:0000256" key="2">
    <source>
        <dbReference type="ARBA" id="ARBA00012825"/>
    </source>
</evidence>
<dbReference type="EC" id="6.6.1.1" evidence="2"/>
<keyword evidence="5" id="KW-0547">Nucleotide-binding</keyword>
<accession>A0A2K9NGS4</accession>
<evidence type="ECO:0000256" key="5">
    <source>
        <dbReference type="ARBA" id="ARBA00022741"/>
    </source>
</evidence>
<evidence type="ECO:0000256" key="6">
    <source>
        <dbReference type="ARBA" id="ARBA00022840"/>
    </source>
</evidence>
<evidence type="ECO:0000259" key="10">
    <source>
        <dbReference type="Pfam" id="PF02514"/>
    </source>
</evidence>
<proteinExistence type="inferred from homology"/>
<dbReference type="Pfam" id="PF02514">
    <property type="entry name" value="CobN-Mg_chel"/>
    <property type="match status" value="1"/>
</dbReference>